<organism evidence="1 2">
    <name type="scientific">Lachnellula willkommii</name>
    <dbReference type="NCBI Taxonomy" id="215461"/>
    <lineage>
        <taxon>Eukaryota</taxon>
        <taxon>Fungi</taxon>
        <taxon>Dikarya</taxon>
        <taxon>Ascomycota</taxon>
        <taxon>Pezizomycotina</taxon>
        <taxon>Leotiomycetes</taxon>
        <taxon>Helotiales</taxon>
        <taxon>Lachnaceae</taxon>
        <taxon>Lachnellula</taxon>
    </lineage>
</organism>
<protein>
    <submittedName>
        <fullName evidence="1">Uncharacterized protein</fullName>
    </submittedName>
</protein>
<dbReference type="EMBL" id="QGML01000143">
    <property type="protein sequence ID" value="TVY93367.1"/>
    <property type="molecule type" value="Genomic_DNA"/>
</dbReference>
<keyword evidence="2" id="KW-1185">Reference proteome</keyword>
<evidence type="ECO:0000313" key="2">
    <source>
        <dbReference type="Proteomes" id="UP000315522"/>
    </source>
</evidence>
<proteinExistence type="predicted"/>
<gene>
    <name evidence="1" type="ORF">LAWI1_G000555</name>
</gene>
<name>A0A559MK83_9HELO</name>
<dbReference type="Proteomes" id="UP000315522">
    <property type="component" value="Unassembled WGS sequence"/>
</dbReference>
<comment type="caution">
    <text evidence="1">The sequence shown here is derived from an EMBL/GenBank/DDBJ whole genome shotgun (WGS) entry which is preliminary data.</text>
</comment>
<accession>A0A559MK83</accession>
<sequence length="85" mass="9603">MVPHSGIISSPDLMAVLFAEGDKNLWFNNFDDSTLIEQARPHFETVMQDNFLGWENSGAAVDYLWTGSESLPLTDNKLYVPARRN</sequence>
<evidence type="ECO:0000313" key="1">
    <source>
        <dbReference type="EMBL" id="TVY93367.1"/>
    </source>
</evidence>
<dbReference type="AlphaFoldDB" id="A0A559MK83"/>
<reference evidence="1 2" key="1">
    <citation type="submission" date="2018-05" db="EMBL/GenBank/DDBJ databases">
        <title>Genome sequencing and assembly of the regulated plant pathogen Lachnellula willkommii and related sister species for the development of diagnostic species identification markers.</title>
        <authorList>
            <person name="Giroux E."/>
            <person name="Bilodeau G."/>
        </authorList>
    </citation>
    <scope>NUCLEOTIDE SEQUENCE [LARGE SCALE GENOMIC DNA]</scope>
    <source>
        <strain evidence="1 2">CBS 172.35</strain>
    </source>
</reference>